<keyword evidence="6" id="KW-1185">Reference proteome</keyword>
<protein>
    <submittedName>
        <fullName evidence="5">ABC transporter related protein</fullName>
    </submittedName>
</protein>
<gene>
    <name evidence="5" type="ORF">MOC_1622</name>
</gene>
<dbReference type="Pfam" id="PF00005">
    <property type="entry name" value="ABC_tran"/>
    <property type="match status" value="1"/>
</dbReference>
<dbReference type="InterPro" id="IPR017871">
    <property type="entry name" value="ABC_transporter-like_CS"/>
</dbReference>
<keyword evidence="2" id="KW-0547">Nucleotide-binding</keyword>
<dbReference type="RefSeq" id="WP_043345651.1">
    <property type="nucleotide sequence ID" value="NZ_CP003811.1"/>
</dbReference>
<dbReference type="SUPFAM" id="SSF52540">
    <property type="entry name" value="P-loop containing nucleoside triphosphate hydrolases"/>
    <property type="match status" value="1"/>
</dbReference>
<dbReference type="SMART" id="SM00382">
    <property type="entry name" value="AAA"/>
    <property type="match status" value="1"/>
</dbReference>
<dbReference type="InterPro" id="IPR015854">
    <property type="entry name" value="ABC_transpr_LolD-like"/>
</dbReference>
<dbReference type="GO" id="GO:0016887">
    <property type="term" value="F:ATP hydrolysis activity"/>
    <property type="evidence" value="ECO:0007669"/>
    <property type="project" value="InterPro"/>
</dbReference>
<keyword evidence="3" id="KW-0067">ATP-binding</keyword>
<comment type="similarity">
    <text evidence="1">Belongs to the ABC transporter superfamily.</text>
</comment>
<dbReference type="InterPro" id="IPR003439">
    <property type="entry name" value="ABC_transporter-like_ATP-bd"/>
</dbReference>
<dbReference type="GO" id="GO:0005886">
    <property type="term" value="C:plasma membrane"/>
    <property type="evidence" value="ECO:0007669"/>
    <property type="project" value="TreeGrafter"/>
</dbReference>
<dbReference type="EMBL" id="CP003811">
    <property type="protein sequence ID" value="AIQ89377.1"/>
    <property type="molecule type" value="Genomic_DNA"/>
</dbReference>
<evidence type="ECO:0000313" key="5">
    <source>
        <dbReference type="EMBL" id="AIQ89377.1"/>
    </source>
</evidence>
<feature type="domain" description="ABC transporter" evidence="4">
    <location>
        <begin position="10"/>
        <end position="226"/>
    </location>
</feature>
<dbReference type="PANTHER" id="PTHR24220:SF659">
    <property type="entry name" value="TRANSPORTER, PUTATIVE-RELATED"/>
    <property type="match status" value="1"/>
</dbReference>
<dbReference type="STRING" id="693986.MOC_1622"/>
<dbReference type="Gene3D" id="3.40.50.300">
    <property type="entry name" value="P-loop containing nucleotide triphosphate hydrolases"/>
    <property type="match status" value="1"/>
</dbReference>
<name>A0A089NPT0_9HYPH</name>
<accession>A0A089NPT0</accession>
<dbReference type="KEGG" id="mor:MOC_1622"/>
<evidence type="ECO:0000256" key="3">
    <source>
        <dbReference type="ARBA" id="ARBA00022840"/>
    </source>
</evidence>
<dbReference type="HOGENOM" id="CLU_000604_1_22_5"/>
<dbReference type="Proteomes" id="UP000029492">
    <property type="component" value="Chromosome"/>
</dbReference>
<sequence length="226" mass="23839">MSLPRAEAEVVLSGATAAYDGKPVLFGVDLTVRAGERVALMGRSGAGKSTLLGLIHAQARPRVALIPQAAALVRTLSVFHNVYMGRLDRRSTLHNLRTLAFPARADLAEVSGILGEVGLADAVRAKAGALSGGQQQRVSVARALYNGRPILLGDEPVSALDRRQGGLILERMAARHQTLVLALHDIALALAHTDRIVVLDAGRIVLDAPARDLDEAALVPFYGQAA</sequence>
<dbReference type="PROSITE" id="PS50893">
    <property type="entry name" value="ABC_TRANSPORTER_2"/>
    <property type="match status" value="1"/>
</dbReference>
<dbReference type="AlphaFoldDB" id="A0A089NPT0"/>
<evidence type="ECO:0000259" key="4">
    <source>
        <dbReference type="PROSITE" id="PS50893"/>
    </source>
</evidence>
<dbReference type="GO" id="GO:0005524">
    <property type="term" value="F:ATP binding"/>
    <property type="evidence" value="ECO:0007669"/>
    <property type="project" value="UniProtKB-KW"/>
</dbReference>
<evidence type="ECO:0000256" key="2">
    <source>
        <dbReference type="ARBA" id="ARBA00022741"/>
    </source>
</evidence>
<evidence type="ECO:0000313" key="6">
    <source>
        <dbReference type="Proteomes" id="UP000029492"/>
    </source>
</evidence>
<dbReference type="InterPro" id="IPR003593">
    <property type="entry name" value="AAA+_ATPase"/>
</dbReference>
<evidence type="ECO:0000256" key="1">
    <source>
        <dbReference type="ARBA" id="ARBA00005417"/>
    </source>
</evidence>
<dbReference type="GO" id="GO:0022857">
    <property type="term" value="F:transmembrane transporter activity"/>
    <property type="evidence" value="ECO:0007669"/>
    <property type="project" value="TreeGrafter"/>
</dbReference>
<dbReference type="InterPro" id="IPR027417">
    <property type="entry name" value="P-loop_NTPase"/>
</dbReference>
<dbReference type="PANTHER" id="PTHR24220">
    <property type="entry name" value="IMPORT ATP-BINDING PROTEIN"/>
    <property type="match status" value="1"/>
</dbReference>
<dbReference type="eggNOG" id="COG3638">
    <property type="taxonomic scope" value="Bacteria"/>
</dbReference>
<dbReference type="PROSITE" id="PS00211">
    <property type="entry name" value="ABC_TRANSPORTER_1"/>
    <property type="match status" value="1"/>
</dbReference>
<organism evidence="5 6">
    <name type="scientific">Methylobacterium oryzae CBMB20</name>
    <dbReference type="NCBI Taxonomy" id="693986"/>
    <lineage>
        <taxon>Bacteria</taxon>
        <taxon>Pseudomonadati</taxon>
        <taxon>Pseudomonadota</taxon>
        <taxon>Alphaproteobacteria</taxon>
        <taxon>Hyphomicrobiales</taxon>
        <taxon>Methylobacteriaceae</taxon>
        <taxon>Methylobacterium</taxon>
    </lineage>
</organism>
<reference evidence="5 6" key="1">
    <citation type="journal article" date="2014" name="PLoS ONE">
        <title>Genome Information of Methylobacterium oryzae, a Plant-Probiotic Methylotroph in the Phyllosphere.</title>
        <authorList>
            <person name="Kwak M.J."/>
            <person name="Jeong H."/>
            <person name="Madhaiyan M."/>
            <person name="Lee Y."/>
            <person name="Sa T.M."/>
            <person name="Oh T.K."/>
            <person name="Kim J.F."/>
        </authorList>
    </citation>
    <scope>NUCLEOTIDE SEQUENCE [LARGE SCALE GENOMIC DNA]</scope>
    <source>
        <strain evidence="5 6">CBMB20</strain>
    </source>
</reference>
<proteinExistence type="inferred from homology"/>